<gene>
    <name evidence="3" type="ORF">L195_g051831</name>
</gene>
<organism evidence="3 4">
    <name type="scientific">Trifolium pratense</name>
    <name type="common">Red clover</name>
    <dbReference type="NCBI Taxonomy" id="57577"/>
    <lineage>
        <taxon>Eukaryota</taxon>
        <taxon>Viridiplantae</taxon>
        <taxon>Streptophyta</taxon>
        <taxon>Embryophyta</taxon>
        <taxon>Tracheophyta</taxon>
        <taxon>Spermatophyta</taxon>
        <taxon>Magnoliopsida</taxon>
        <taxon>eudicotyledons</taxon>
        <taxon>Gunneridae</taxon>
        <taxon>Pentapetalae</taxon>
        <taxon>rosids</taxon>
        <taxon>fabids</taxon>
        <taxon>Fabales</taxon>
        <taxon>Fabaceae</taxon>
        <taxon>Papilionoideae</taxon>
        <taxon>50 kb inversion clade</taxon>
        <taxon>NPAAA clade</taxon>
        <taxon>Hologalegina</taxon>
        <taxon>IRL clade</taxon>
        <taxon>Trifolieae</taxon>
        <taxon>Trifolium</taxon>
    </lineage>
</organism>
<accession>A0A2K3K1S5</accession>
<dbReference type="SUPFAM" id="SSF53756">
    <property type="entry name" value="UDP-Glycosyltransferase/glycogen phosphorylase"/>
    <property type="match status" value="1"/>
</dbReference>
<evidence type="ECO:0000256" key="2">
    <source>
        <dbReference type="ARBA" id="ARBA00022679"/>
    </source>
</evidence>
<dbReference type="Pfam" id="PF00201">
    <property type="entry name" value="UDPGT"/>
    <property type="match status" value="1"/>
</dbReference>
<protein>
    <submittedName>
        <fullName evidence="3">Anthocyanidin 3-O-glucosyltransferase 5-like protein</fullName>
    </submittedName>
</protein>
<dbReference type="GO" id="GO:0047209">
    <property type="term" value="F:coniferyl-alcohol glucosyltransferase activity"/>
    <property type="evidence" value="ECO:0007669"/>
    <property type="project" value="TreeGrafter"/>
</dbReference>
<proteinExistence type="predicted"/>
<dbReference type="EMBL" id="ASHM01082333">
    <property type="protein sequence ID" value="PNX60251.1"/>
    <property type="molecule type" value="Genomic_DNA"/>
</dbReference>
<reference evidence="3 4" key="1">
    <citation type="journal article" date="2014" name="Am. J. Bot.">
        <title>Genome assembly and annotation for red clover (Trifolium pratense; Fabaceae).</title>
        <authorList>
            <person name="Istvanek J."/>
            <person name="Jaros M."/>
            <person name="Krenek A."/>
            <person name="Repkova J."/>
        </authorList>
    </citation>
    <scope>NUCLEOTIDE SEQUENCE [LARGE SCALE GENOMIC DNA]</scope>
    <source>
        <strain evidence="4">cv. Tatra</strain>
        <tissue evidence="3">Young leaves</tissue>
    </source>
</reference>
<dbReference type="AlphaFoldDB" id="A0A2K3K1S5"/>
<evidence type="ECO:0000313" key="4">
    <source>
        <dbReference type="Proteomes" id="UP000236291"/>
    </source>
</evidence>
<reference evidence="3 4" key="2">
    <citation type="journal article" date="2017" name="Front. Plant Sci.">
        <title>Gene Classification and Mining of Molecular Markers Useful in Red Clover (Trifolium pratense) Breeding.</title>
        <authorList>
            <person name="Istvanek J."/>
            <person name="Dluhosova J."/>
            <person name="Dluhos P."/>
            <person name="Patkova L."/>
            <person name="Nedelnik J."/>
            <person name="Repkova J."/>
        </authorList>
    </citation>
    <scope>NUCLEOTIDE SEQUENCE [LARGE SCALE GENOMIC DNA]</scope>
    <source>
        <strain evidence="4">cv. Tatra</strain>
        <tissue evidence="3">Young leaves</tissue>
    </source>
</reference>
<keyword evidence="1" id="KW-0328">Glycosyltransferase</keyword>
<evidence type="ECO:0000313" key="3">
    <source>
        <dbReference type="EMBL" id="PNX60251.1"/>
    </source>
</evidence>
<dbReference type="InterPro" id="IPR002213">
    <property type="entry name" value="UDP_glucos_trans"/>
</dbReference>
<name>A0A2K3K1S5_TRIPR</name>
<dbReference type="STRING" id="57577.A0A2K3K1S5"/>
<keyword evidence="2 3" id="KW-0808">Transferase</keyword>
<dbReference type="Gene3D" id="3.40.50.2000">
    <property type="entry name" value="Glycogen Phosphorylase B"/>
    <property type="match status" value="1"/>
</dbReference>
<evidence type="ECO:0000256" key="1">
    <source>
        <dbReference type="ARBA" id="ARBA00022676"/>
    </source>
</evidence>
<dbReference type="Proteomes" id="UP000236291">
    <property type="component" value="Unassembled WGS sequence"/>
</dbReference>
<comment type="caution">
    <text evidence="3">The sequence shown here is derived from an EMBL/GenBank/DDBJ whole genome shotgun (WGS) entry which is preliminary data.</text>
</comment>
<dbReference type="PANTHER" id="PTHR48046:SF7">
    <property type="entry name" value="UDP-GLYCOSYLTRANSFERASE 72E1"/>
    <property type="match status" value="1"/>
</dbReference>
<dbReference type="PANTHER" id="PTHR48046">
    <property type="entry name" value="UDP-GLYCOSYLTRANSFERASE 72E1"/>
    <property type="match status" value="1"/>
</dbReference>
<feature type="non-terminal residue" evidence="3">
    <location>
        <position position="1"/>
    </location>
</feature>
<sequence length="89" mass="9774">SILNGVPMVAWPLYAEQKMNATMLSKELGVGVKATTEEGVVVSRKQIAELIRRVMVDEECMAMRVKVKDYKLSGEKALSICGSSHESLC</sequence>